<evidence type="ECO:0000313" key="1">
    <source>
        <dbReference type="EMBL" id="CAH1962415.1"/>
    </source>
</evidence>
<accession>A0A9P0JXT8</accession>
<dbReference type="AlphaFoldDB" id="A0A9P0JXT8"/>
<name>A0A9P0JXT8_ACAOB</name>
<organism evidence="1 2">
    <name type="scientific">Acanthoscelides obtectus</name>
    <name type="common">Bean weevil</name>
    <name type="synonym">Bruchus obtectus</name>
    <dbReference type="NCBI Taxonomy" id="200917"/>
    <lineage>
        <taxon>Eukaryota</taxon>
        <taxon>Metazoa</taxon>
        <taxon>Ecdysozoa</taxon>
        <taxon>Arthropoda</taxon>
        <taxon>Hexapoda</taxon>
        <taxon>Insecta</taxon>
        <taxon>Pterygota</taxon>
        <taxon>Neoptera</taxon>
        <taxon>Endopterygota</taxon>
        <taxon>Coleoptera</taxon>
        <taxon>Polyphaga</taxon>
        <taxon>Cucujiformia</taxon>
        <taxon>Chrysomeloidea</taxon>
        <taxon>Chrysomelidae</taxon>
        <taxon>Bruchinae</taxon>
        <taxon>Bruchini</taxon>
        <taxon>Acanthoscelides</taxon>
    </lineage>
</organism>
<protein>
    <submittedName>
        <fullName evidence="1">Uncharacterized protein</fullName>
    </submittedName>
</protein>
<comment type="caution">
    <text evidence="1">The sequence shown here is derived from an EMBL/GenBank/DDBJ whole genome shotgun (WGS) entry which is preliminary data.</text>
</comment>
<dbReference type="EMBL" id="CAKOFQ010006701">
    <property type="protein sequence ID" value="CAH1962415.1"/>
    <property type="molecule type" value="Genomic_DNA"/>
</dbReference>
<proteinExistence type="predicted"/>
<reference evidence="1" key="1">
    <citation type="submission" date="2022-03" db="EMBL/GenBank/DDBJ databases">
        <authorList>
            <person name="Sayadi A."/>
        </authorList>
    </citation>
    <scope>NUCLEOTIDE SEQUENCE</scope>
</reference>
<dbReference type="Proteomes" id="UP001152888">
    <property type="component" value="Unassembled WGS sequence"/>
</dbReference>
<keyword evidence="2" id="KW-1185">Reference proteome</keyword>
<sequence length="25" mass="3093">MNRFQNWKIQSGLEILVFLWILQKS</sequence>
<gene>
    <name evidence="1" type="ORF">ACAOBT_LOCUS4670</name>
</gene>
<evidence type="ECO:0000313" key="2">
    <source>
        <dbReference type="Proteomes" id="UP001152888"/>
    </source>
</evidence>